<keyword evidence="4" id="KW-0479">Metal-binding</keyword>
<dbReference type="InterPro" id="IPR007719">
    <property type="entry name" value="PCS_N"/>
</dbReference>
<keyword evidence="3" id="KW-0808">Transferase</keyword>
<evidence type="ECO:0000313" key="7">
    <source>
        <dbReference type="EMBL" id="KAJ0405635.1"/>
    </source>
</evidence>
<dbReference type="Gene3D" id="3.90.70.30">
    <property type="entry name" value="Phytochelatin synthase, N-terminal domain"/>
    <property type="match status" value="1"/>
</dbReference>
<dbReference type="EMBL" id="JAKCXM010000042">
    <property type="protein sequence ID" value="KAJ0405635.1"/>
    <property type="molecule type" value="Genomic_DNA"/>
</dbReference>
<dbReference type="GO" id="GO:0016756">
    <property type="term" value="F:glutathione gamma-glutamylcysteinyltransferase activity"/>
    <property type="evidence" value="ECO:0007669"/>
    <property type="project" value="UniProtKB-EC"/>
</dbReference>
<gene>
    <name evidence="7" type="ORF">P43SY_007736</name>
</gene>
<comment type="caution">
    <text evidence="7">The sequence shown here is derived from an EMBL/GenBank/DDBJ whole genome shotgun (WGS) entry which is preliminary data.</text>
</comment>
<dbReference type="GO" id="GO:0046938">
    <property type="term" value="P:phytochelatin biosynthetic process"/>
    <property type="evidence" value="ECO:0007669"/>
    <property type="project" value="InterPro"/>
</dbReference>
<keyword evidence="8" id="KW-1185">Reference proteome</keyword>
<dbReference type="GO" id="GO:0010273">
    <property type="term" value="P:detoxification of copper ion"/>
    <property type="evidence" value="ECO:0007669"/>
    <property type="project" value="TreeGrafter"/>
</dbReference>
<dbReference type="AlphaFoldDB" id="A0AAD5QCZ9"/>
<dbReference type="Proteomes" id="UP001209570">
    <property type="component" value="Unassembled WGS sequence"/>
</dbReference>
<evidence type="ECO:0000256" key="3">
    <source>
        <dbReference type="ARBA" id="ARBA00022679"/>
    </source>
</evidence>
<dbReference type="PROSITE" id="PS51443">
    <property type="entry name" value="PCS"/>
    <property type="match status" value="1"/>
</dbReference>
<reference evidence="7" key="1">
    <citation type="submission" date="2021-12" db="EMBL/GenBank/DDBJ databases">
        <title>Prjna785345.</title>
        <authorList>
            <person name="Rujirawat T."/>
            <person name="Krajaejun T."/>
        </authorList>
    </citation>
    <scope>NUCLEOTIDE SEQUENCE</scope>
    <source>
        <strain evidence="7">Pi057C3</strain>
    </source>
</reference>
<dbReference type="InterPro" id="IPR038156">
    <property type="entry name" value="PCS_N_sf"/>
</dbReference>
<dbReference type="EC" id="2.3.2.15" evidence="1"/>
<keyword evidence="2" id="KW-0104">Cadmium</keyword>
<evidence type="ECO:0000313" key="8">
    <source>
        <dbReference type="Proteomes" id="UP001209570"/>
    </source>
</evidence>
<evidence type="ECO:0000256" key="2">
    <source>
        <dbReference type="ARBA" id="ARBA00022539"/>
    </source>
</evidence>
<evidence type="ECO:0000256" key="1">
    <source>
        <dbReference type="ARBA" id="ARBA00012468"/>
    </source>
</evidence>
<feature type="region of interest" description="Disordered" evidence="5">
    <location>
        <begin position="14"/>
        <end position="36"/>
    </location>
</feature>
<sequence length="209" mass="22529">MAVMAANPIQLAAAPPEVSGSSSSSSNESPNLPTFHRRQLPDQCIAFASPMGRRLFVEALNAPINYMTTYFPLAEQFTTQAEPAYCGLSTLVMCLNALGVDPGRVWKGSWRWFSEESFATSLSLADAKQKGICLSQFVTLARCHGAAAEEIRATNDLSLDEFRSIVQRCCASSELVLVLNYSRIPLGQTGDGHFSPVGGYHAASDMGTL</sequence>
<evidence type="ECO:0000259" key="6">
    <source>
        <dbReference type="PROSITE" id="PS51443"/>
    </source>
</evidence>
<dbReference type="GO" id="GO:0098849">
    <property type="term" value="P:cellular detoxification of cadmium ion"/>
    <property type="evidence" value="ECO:0007669"/>
    <property type="project" value="TreeGrafter"/>
</dbReference>
<protein>
    <recommendedName>
        <fullName evidence="1">glutathione gamma-glutamylcysteinyltransferase</fullName>
        <ecNumber evidence="1">2.3.2.15</ecNumber>
    </recommendedName>
</protein>
<feature type="domain" description="Peptidase C83" evidence="6">
    <location>
        <begin position="30"/>
        <end position="209"/>
    </location>
</feature>
<dbReference type="PANTHER" id="PTHR33447">
    <property type="entry name" value="GLUTATHIONE GAMMA-GLUTAMYLCYSTEINYLTRANSFERASE"/>
    <property type="match status" value="1"/>
</dbReference>
<feature type="compositionally biased region" description="Low complexity" evidence="5">
    <location>
        <begin position="19"/>
        <end position="29"/>
    </location>
</feature>
<dbReference type="InterPro" id="IPR038765">
    <property type="entry name" value="Papain-like_cys_pep_sf"/>
</dbReference>
<dbReference type="PANTHER" id="PTHR33447:SF2">
    <property type="entry name" value="GLUTATHIONE GAMMA-GLUTAMYLCYSTEINYLTRANSFERASE"/>
    <property type="match status" value="1"/>
</dbReference>
<accession>A0AAD5QCZ9</accession>
<dbReference type="InterPro" id="IPR040409">
    <property type="entry name" value="PCS-like"/>
</dbReference>
<evidence type="ECO:0000256" key="4">
    <source>
        <dbReference type="ARBA" id="ARBA00022723"/>
    </source>
</evidence>
<name>A0AAD5QCZ9_PYTIN</name>
<evidence type="ECO:0000256" key="5">
    <source>
        <dbReference type="SAM" id="MobiDB-lite"/>
    </source>
</evidence>
<dbReference type="SUPFAM" id="SSF54001">
    <property type="entry name" value="Cysteine proteinases"/>
    <property type="match status" value="1"/>
</dbReference>
<dbReference type="GO" id="GO:0046872">
    <property type="term" value="F:metal ion binding"/>
    <property type="evidence" value="ECO:0007669"/>
    <property type="project" value="UniProtKB-KW"/>
</dbReference>
<organism evidence="7 8">
    <name type="scientific">Pythium insidiosum</name>
    <name type="common">Pythiosis disease agent</name>
    <dbReference type="NCBI Taxonomy" id="114742"/>
    <lineage>
        <taxon>Eukaryota</taxon>
        <taxon>Sar</taxon>
        <taxon>Stramenopiles</taxon>
        <taxon>Oomycota</taxon>
        <taxon>Peronosporomycetes</taxon>
        <taxon>Pythiales</taxon>
        <taxon>Pythiaceae</taxon>
        <taxon>Pythium</taxon>
    </lineage>
</organism>
<dbReference type="Pfam" id="PF05023">
    <property type="entry name" value="Phytochelatin"/>
    <property type="match status" value="1"/>
</dbReference>
<proteinExistence type="predicted"/>